<evidence type="ECO:0000313" key="2">
    <source>
        <dbReference type="EMBL" id="ORN26190.1"/>
    </source>
</evidence>
<proteinExistence type="predicted"/>
<gene>
    <name evidence="2" type="ORF">FAM23169_02090</name>
</gene>
<organism evidence="2 3">
    <name type="scientific">Lentilactobacillus parabuchneri</name>
    <dbReference type="NCBI Taxonomy" id="152331"/>
    <lineage>
        <taxon>Bacteria</taxon>
        <taxon>Bacillati</taxon>
        <taxon>Bacillota</taxon>
        <taxon>Bacilli</taxon>
        <taxon>Lactobacillales</taxon>
        <taxon>Lactobacillaceae</taxon>
        <taxon>Lentilactobacillus</taxon>
    </lineage>
</organism>
<evidence type="ECO:0000256" key="1">
    <source>
        <dbReference type="SAM" id="MobiDB-lite"/>
    </source>
</evidence>
<dbReference type="OrthoDB" id="1821976at2"/>
<dbReference type="EMBL" id="MSBD01000048">
    <property type="protein sequence ID" value="ORN26190.1"/>
    <property type="molecule type" value="Genomic_DNA"/>
</dbReference>
<keyword evidence="3" id="KW-1185">Reference proteome</keyword>
<dbReference type="Proteomes" id="UP000193009">
    <property type="component" value="Unassembled WGS sequence"/>
</dbReference>
<comment type="caution">
    <text evidence="2">The sequence shown here is derived from an EMBL/GenBank/DDBJ whole genome shotgun (WGS) entry which is preliminary data.</text>
</comment>
<accession>A0A1X1FCZ9</accession>
<protein>
    <recommendedName>
        <fullName evidence="4">Helix-turn-helix domain-containing protein</fullName>
    </recommendedName>
</protein>
<dbReference type="STRING" id="152331.FAM21731_02167"/>
<evidence type="ECO:0000313" key="3">
    <source>
        <dbReference type="Proteomes" id="UP000193009"/>
    </source>
</evidence>
<reference evidence="2 3" key="1">
    <citation type="journal article" date="2017" name="Front. Microbiol.">
        <title>The Histidine Decarboxylase Gene Cluster of Lactobacillus parabuchneri Was Gained by Horizontal Gene Transfer and Is Mobile within the Species.</title>
        <authorList>
            <person name="Wuthrich D."/>
            <person name="Berthoud H."/>
            <person name="Wechsler D."/>
            <person name="Eugster E."/>
            <person name="Irmler S."/>
            <person name="Bruggmann R."/>
        </authorList>
    </citation>
    <scope>NUCLEOTIDE SEQUENCE [LARGE SCALE GENOMIC DNA]</scope>
    <source>
        <strain evidence="2 3">FAM23169</strain>
    </source>
</reference>
<name>A0A1X1FCZ9_9LACO</name>
<dbReference type="Pfam" id="PF13730">
    <property type="entry name" value="HTH_36"/>
    <property type="match status" value="1"/>
</dbReference>
<feature type="region of interest" description="Disordered" evidence="1">
    <location>
        <begin position="125"/>
        <end position="147"/>
    </location>
</feature>
<sequence length="295" mass="34355">MEKPAFYSVLPANVRYDEHLKANEKILYSEITALCTKDGTCWASNNYFAKLYHVSTVSISTWINHLKKLGYVSVTFEYETGTKRIAKRIIGIKQNFNTPQRKVNGGVKENFKDPIKENFKENITSINNTSKSKKTNKEKPKQGGSGVRNDFEKLWKLYPNKKGKEKAFNFYQKALKHGVTNKQIQDGIVKYKHEIAYLKTDMRYIKHGSTWFNQSGWDDDYQTPEPRSSKQSELDRVIAIQKREDLIYNKCSEFGSIEKALPVIQETYPDITWEKADRIFHPERYLSRRGVENAN</sequence>
<dbReference type="AlphaFoldDB" id="A0A1X1FCZ9"/>
<evidence type="ECO:0008006" key="4">
    <source>
        <dbReference type="Google" id="ProtNLM"/>
    </source>
</evidence>
<dbReference type="RefSeq" id="WP_084989002.1">
    <property type="nucleotide sequence ID" value="NZ_MSAU01000022.1"/>
</dbReference>